<comment type="caution">
    <text evidence="2">The sequence shown here is derived from an EMBL/GenBank/DDBJ whole genome shotgun (WGS) entry which is preliminary data.</text>
</comment>
<organism evidence="2 3">
    <name type="scientific">Rubellimicrobium thermophilum DSM 16684</name>
    <dbReference type="NCBI Taxonomy" id="1123069"/>
    <lineage>
        <taxon>Bacteria</taxon>
        <taxon>Pseudomonadati</taxon>
        <taxon>Pseudomonadota</taxon>
        <taxon>Alphaproteobacteria</taxon>
        <taxon>Rhodobacterales</taxon>
        <taxon>Roseobacteraceae</taxon>
        <taxon>Rubellimicrobium</taxon>
    </lineage>
</organism>
<dbReference type="NCBIfam" id="TIGR02218">
    <property type="entry name" value="phg_TIGR02218"/>
    <property type="match status" value="1"/>
</dbReference>
<evidence type="ECO:0000313" key="3">
    <source>
        <dbReference type="Proteomes" id="UP000015346"/>
    </source>
</evidence>
<proteinExistence type="predicted"/>
<dbReference type="InterPro" id="IPR018964">
    <property type="entry name" value="Phage_phiJL001_Gp84_C"/>
</dbReference>
<dbReference type="RefSeq" id="WP_021096763.1">
    <property type="nucleotide sequence ID" value="NZ_KE557320.1"/>
</dbReference>
<keyword evidence="3" id="KW-1185">Reference proteome</keyword>
<dbReference type="STRING" id="1123069.ruthe_00657"/>
<sequence length="291" mass="31685">MTPALRDHLASGCTTLCRAWAIARRDGVVLGFTDHDAPLSFEGIDFRPDPGLTARALVQGNGLAVDNSEAEGAFTSDAITEADIEAGRYDGAELRHWLVNWADPAQRLLRFRGTIGEIRRMGGSFHAELRGLTEALNRPLGRLYQRTCSAILGDGACRFDLASPGYAVECPAPATDGQSFRLEGLPAFAPRWFERGRLLVLSGAAQGLTGLIRQDRSEDGTRVIELWTPLRAPVTAGDLIRLEPGCDKRAETCRVKFGNILNFQGFPFIPGEDWLLSTPLREGDHDGGRLG</sequence>
<dbReference type="Proteomes" id="UP000015346">
    <property type="component" value="Unassembled WGS sequence"/>
</dbReference>
<dbReference type="AlphaFoldDB" id="S9SLI2"/>
<evidence type="ECO:0000259" key="1">
    <source>
        <dbReference type="Pfam" id="PF09356"/>
    </source>
</evidence>
<dbReference type="Pfam" id="PF09356">
    <property type="entry name" value="Phage_BR0599"/>
    <property type="match status" value="1"/>
</dbReference>
<protein>
    <recommendedName>
        <fullName evidence="1">Bacteriophage phiJL001 Gp84 C-terminal domain-containing protein</fullName>
    </recommendedName>
</protein>
<name>S9SLI2_9RHOB</name>
<dbReference type="Pfam" id="PF09931">
    <property type="entry name" value="Phage_phiJL001_Gp84_N"/>
    <property type="match status" value="1"/>
</dbReference>
<dbReference type="EMBL" id="AOLV01000008">
    <property type="protein sequence ID" value="EPX87259.1"/>
    <property type="molecule type" value="Genomic_DNA"/>
</dbReference>
<feature type="domain" description="Bacteriophage phiJL001 Gp84 C-terminal" evidence="1">
    <location>
        <begin position="191"/>
        <end position="273"/>
    </location>
</feature>
<dbReference type="OrthoDB" id="1633386at2"/>
<gene>
    <name evidence="2" type="ORF">ruthe_00657</name>
</gene>
<accession>S9SLI2</accession>
<dbReference type="HOGENOM" id="CLU_080134_0_0_5"/>
<dbReference type="InterPro" id="IPR011928">
    <property type="entry name" value="Phage_phiJL001_Gp84"/>
</dbReference>
<dbReference type="PATRIC" id="fig|1123069.3.peg.628"/>
<reference evidence="2 3" key="1">
    <citation type="journal article" date="2013" name="Stand. Genomic Sci.">
        <title>Genome sequence of the reddish-pigmented Rubellimicrobium thermophilum type strain (DSM 16684(T)), a member of the Roseobacter clade.</title>
        <authorList>
            <person name="Fiebig A."/>
            <person name="Riedel T."/>
            <person name="Gronow S."/>
            <person name="Petersen J."/>
            <person name="Klenk H.P."/>
            <person name="Goker M."/>
        </authorList>
    </citation>
    <scope>NUCLEOTIDE SEQUENCE [LARGE SCALE GENOMIC DNA]</scope>
    <source>
        <strain evidence="2 3">DSM 16684</strain>
    </source>
</reference>
<evidence type="ECO:0000313" key="2">
    <source>
        <dbReference type="EMBL" id="EPX87259.1"/>
    </source>
</evidence>